<dbReference type="GO" id="GO:0004764">
    <property type="term" value="F:shikimate 3-dehydrogenase (NADP+) activity"/>
    <property type="evidence" value="ECO:0007669"/>
    <property type="project" value="UniProtKB-UniRule"/>
</dbReference>
<feature type="binding site" evidence="8">
    <location>
        <position position="218"/>
    </location>
    <ligand>
        <name>NADP(+)</name>
        <dbReference type="ChEBI" id="CHEBI:58349"/>
    </ligand>
</feature>
<proteinExistence type="inferred from homology"/>
<evidence type="ECO:0000256" key="4">
    <source>
        <dbReference type="ARBA" id="ARBA00022857"/>
    </source>
</evidence>
<feature type="binding site" evidence="8">
    <location>
        <position position="85"/>
    </location>
    <ligand>
        <name>shikimate</name>
        <dbReference type="ChEBI" id="CHEBI:36208"/>
    </ligand>
</feature>
<dbReference type="GO" id="GO:0009423">
    <property type="term" value="P:chorismate biosynthetic process"/>
    <property type="evidence" value="ECO:0007669"/>
    <property type="project" value="UniProtKB-UniRule"/>
</dbReference>
<dbReference type="STRING" id="442899.SAMN05720591_105118"/>
<feature type="binding site" evidence="8">
    <location>
        <position position="241"/>
    </location>
    <ligand>
        <name>NADP(+)</name>
        <dbReference type="ChEBI" id="CHEBI:58349"/>
    </ligand>
</feature>
<dbReference type="Gene3D" id="3.40.50.720">
    <property type="entry name" value="NAD(P)-binding Rossmann-like Domain"/>
    <property type="match status" value="1"/>
</dbReference>
<dbReference type="InterPro" id="IPR006151">
    <property type="entry name" value="Shikm_DH/Glu-tRNA_Rdtase"/>
</dbReference>
<feature type="binding site" evidence="8">
    <location>
        <position position="60"/>
    </location>
    <ligand>
        <name>shikimate</name>
        <dbReference type="ChEBI" id="CHEBI:36208"/>
    </ligand>
</feature>
<dbReference type="PANTHER" id="PTHR21089">
    <property type="entry name" value="SHIKIMATE DEHYDROGENASE"/>
    <property type="match status" value="1"/>
</dbReference>
<feature type="binding site" evidence="8">
    <location>
        <position position="100"/>
    </location>
    <ligand>
        <name>shikimate</name>
        <dbReference type="ChEBI" id="CHEBI:36208"/>
    </ligand>
</feature>
<dbReference type="Gene3D" id="3.40.50.10860">
    <property type="entry name" value="Leucine Dehydrogenase, chain A, domain 1"/>
    <property type="match status" value="1"/>
</dbReference>
<accession>A0A511WZE2</accession>
<dbReference type="CDD" id="cd01065">
    <property type="entry name" value="NAD_bind_Shikimate_DH"/>
    <property type="match status" value="1"/>
</dbReference>
<comment type="caution">
    <text evidence="8">Lacks conserved residue(s) required for the propagation of feature annotation.</text>
</comment>
<protein>
    <recommendedName>
        <fullName evidence="2 8">Shikimate dehydrogenase (NADP(+))</fullName>
        <shortName evidence="8">SDH</shortName>
        <ecNumber evidence="2 8">1.1.1.25</ecNumber>
    </recommendedName>
</protein>
<keyword evidence="6 8" id="KW-0057">Aromatic amino acid biosynthesis</keyword>
<dbReference type="HAMAP" id="MF_00222">
    <property type="entry name" value="Shikimate_DH_AroE"/>
    <property type="match status" value="1"/>
</dbReference>
<dbReference type="SUPFAM" id="SSF53223">
    <property type="entry name" value="Aminoacid dehydrogenase-like, N-terminal domain"/>
    <property type="match status" value="1"/>
</dbReference>
<evidence type="ECO:0000256" key="7">
    <source>
        <dbReference type="ARBA" id="ARBA00049442"/>
    </source>
</evidence>
<dbReference type="Proteomes" id="UP000321400">
    <property type="component" value="Unassembled WGS sequence"/>
</dbReference>
<dbReference type="Pfam" id="PF18317">
    <property type="entry name" value="SDH_C"/>
    <property type="match status" value="1"/>
</dbReference>
<feature type="domain" description="SDH C-terminal" evidence="11">
    <location>
        <begin position="241"/>
        <end position="269"/>
    </location>
</feature>
<dbReference type="OrthoDB" id="9792692at2"/>
<dbReference type="EC" id="1.1.1.25" evidence="2 8"/>
<comment type="similarity">
    <text evidence="8">Belongs to the shikimate dehydrogenase family.</text>
</comment>
<keyword evidence="4 8" id="KW-0521">NADP</keyword>
<name>A0A511WZE2_9BACI</name>
<comment type="pathway">
    <text evidence="1 8">Metabolic intermediate biosynthesis; chorismate biosynthesis; chorismate from D-erythrose 4-phosphate and phosphoenolpyruvate: step 4/7.</text>
</comment>
<evidence type="ECO:0000256" key="2">
    <source>
        <dbReference type="ARBA" id="ARBA00012962"/>
    </source>
</evidence>
<dbReference type="EMBL" id="BJYE01000004">
    <property type="protein sequence ID" value="GEN56064.1"/>
    <property type="molecule type" value="Genomic_DNA"/>
</dbReference>
<feature type="domain" description="Shikimate dehydrogenase substrate binding N-terminal" evidence="10">
    <location>
        <begin position="5"/>
        <end position="87"/>
    </location>
</feature>
<dbReference type="InterPro" id="IPR013708">
    <property type="entry name" value="Shikimate_DH-bd_N"/>
</dbReference>
<comment type="function">
    <text evidence="8">Involved in the biosynthesis of the chorismate, which leads to the biosynthesis of aromatic amino acids. Catalyzes the reversible NADPH linked reduction of 3-dehydroshikimate (DHSA) to yield shikimate (SA).</text>
</comment>
<evidence type="ECO:0000256" key="5">
    <source>
        <dbReference type="ARBA" id="ARBA00023002"/>
    </source>
</evidence>
<evidence type="ECO:0000256" key="1">
    <source>
        <dbReference type="ARBA" id="ARBA00004871"/>
    </source>
</evidence>
<evidence type="ECO:0000313" key="13">
    <source>
        <dbReference type="Proteomes" id="UP000321400"/>
    </source>
</evidence>
<dbReference type="GO" id="GO:0050661">
    <property type="term" value="F:NADP binding"/>
    <property type="evidence" value="ECO:0007669"/>
    <property type="project" value="InterPro"/>
</dbReference>
<feature type="binding site" evidence="8">
    <location>
        <position position="220"/>
    </location>
    <ligand>
        <name>shikimate</name>
        <dbReference type="ChEBI" id="CHEBI:36208"/>
    </ligand>
</feature>
<dbReference type="GO" id="GO:0008652">
    <property type="term" value="P:amino acid biosynthetic process"/>
    <property type="evidence" value="ECO:0007669"/>
    <property type="project" value="UniProtKB-KW"/>
</dbReference>
<dbReference type="SUPFAM" id="SSF51735">
    <property type="entry name" value="NAD(P)-binding Rossmann-fold domains"/>
    <property type="match status" value="1"/>
</dbReference>
<dbReference type="Pfam" id="PF01488">
    <property type="entry name" value="Shikimate_DH"/>
    <property type="match status" value="1"/>
</dbReference>
<dbReference type="InterPro" id="IPR041121">
    <property type="entry name" value="SDH_C"/>
</dbReference>
<feature type="binding site" evidence="8">
    <location>
        <begin position="13"/>
        <end position="15"/>
    </location>
    <ligand>
        <name>shikimate</name>
        <dbReference type="ChEBI" id="CHEBI:36208"/>
    </ligand>
</feature>
<keyword evidence="3 8" id="KW-0028">Amino-acid biosynthesis</keyword>
<evidence type="ECO:0000256" key="8">
    <source>
        <dbReference type="HAMAP-Rule" id="MF_00222"/>
    </source>
</evidence>
<dbReference type="PANTHER" id="PTHR21089:SF1">
    <property type="entry name" value="BIFUNCTIONAL 3-DEHYDROQUINATE DEHYDRATASE_SHIKIMATE DEHYDROGENASE, CHLOROPLASTIC"/>
    <property type="match status" value="1"/>
</dbReference>
<dbReference type="NCBIfam" id="TIGR00507">
    <property type="entry name" value="aroE"/>
    <property type="match status" value="1"/>
</dbReference>
<organism evidence="12 13">
    <name type="scientific">Halolactibacillus alkaliphilus</name>
    <dbReference type="NCBI Taxonomy" id="442899"/>
    <lineage>
        <taxon>Bacteria</taxon>
        <taxon>Bacillati</taxon>
        <taxon>Bacillota</taxon>
        <taxon>Bacilli</taxon>
        <taxon>Bacillales</taxon>
        <taxon>Bacillaceae</taxon>
        <taxon>Halolactibacillus</taxon>
    </lineage>
</organism>
<comment type="caution">
    <text evidence="12">The sequence shown here is derived from an EMBL/GenBank/DDBJ whole genome shotgun (WGS) entry which is preliminary data.</text>
</comment>
<evidence type="ECO:0000259" key="10">
    <source>
        <dbReference type="Pfam" id="PF08501"/>
    </source>
</evidence>
<feature type="domain" description="Quinate/shikimate 5-dehydrogenase/glutamyl-tRNA reductase" evidence="9">
    <location>
        <begin position="118"/>
        <end position="194"/>
    </location>
</feature>
<comment type="catalytic activity">
    <reaction evidence="7 8">
        <text>shikimate + NADP(+) = 3-dehydroshikimate + NADPH + H(+)</text>
        <dbReference type="Rhea" id="RHEA:17737"/>
        <dbReference type="ChEBI" id="CHEBI:15378"/>
        <dbReference type="ChEBI" id="CHEBI:16630"/>
        <dbReference type="ChEBI" id="CHEBI:36208"/>
        <dbReference type="ChEBI" id="CHEBI:57783"/>
        <dbReference type="ChEBI" id="CHEBI:58349"/>
        <dbReference type="EC" id="1.1.1.25"/>
    </reaction>
</comment>
<feature type="binding site" evidence="8">
    <location>
        <begin position="150"/>
        <end position="155"/>
    </location>
    <ligand>
        <name>NADP(+)</name>
        <dbReference type="ChEBI" id="CHEBI:58349"/>
    </ligand>
</feature>
<dbReference type="AlphaFoldDB" id="A0A511WZE2"/>
<sequence length="276" mass="30820">MQFYLLGYPLGHSMSPFLHQAFLSQAKLEGHYELKEISPKTFSEEVTRLKEMGCDGFNITIPYKVDILPFLDRVDSEAEAIGAVNTVVVEDDKWIGYNTDGRGYVTSLKYHFPALFTTKSRFLVLGAGGASRGIVHALNNEICDAITVCNRTVEKADALLESLSGSKQLAGISYEEAEKTLDMYDCIINTTSVGMEPHTRNQAISLKHLSKDTVVSDIVYKPFHTTLLQDAKKRGAQIHHGHEMLVYQAALAFKLWTGFTVDVRPVIQAFEEKLIK</sequence>
<dbReference type="UniPathway" id="UPA00053">
    <property type="reaction ID" value="UER00087"/>
</dbReference>
<dbReference type="InterPro" id="IPR011342">
    <property type="entry name" value="Shikimate_DH"/>
</dbReference>
<feature type="binding site" evidence="8">
    <location>
        <position position="248"/>
    </location>
    <ligand>
        <name>shikimate</name>
        <dbReference type="ChEBI" id="CHEBI:36208"/>
    </ligand>
</feature>
<dbReference type="InterPro" id="IPR036291">
    <property type="entry name" value="NAD(P)-bd_dom_sf"/>
</dbReference>
<keyword evidence="13" id="KW-1185">Reference proteome</keyword>
<evidence type="ECO:0000259" key="11">
    <source>
        <dbReference type="Pfam" id="PF18317"/>
    </source>
</evidence>
<evidence type="ECO:0000313" key="12">
    <source>
        <dbReference type="EMBL" id="GEN56064.1"/>
    </source>
</evidence>
<evidence type="ECO:0000256" key="3">
    <source>
        <dbReference type="ARBA" id="ARBA00022605"/>
    </source>
</evidence>
<dbReference type="Pfam" id="PF08501">
    <property type="entry name" value="Shikimate_dh_N"/>
    <property type="match status" value="1"/>
</dbReference>
<feature type="binding site" evidence="8">
    <location>
        <begin position="126"/>
        <end position="130"/>
    </location>
    <ligand>
        <name>NADP(+)</name>
        <dbReference type="ChEBI" id="CHEBI:58349"/>
    </ligand>
</feature>
<keyword evidence="5 8" id="KW-0560">Oxidoreductase</keyword>
<evidence type="ECO:0000259" key="9">
    <source>
        <dbReference type="Pfam" id="PF01488"/>
    </source>
</evidence>
<dbReference type="GO" id="GO:0005829">
    <property type="term" value="C:cytosol"/>
    <property type="evidence" value="ECO:0007669"/>
    <property type="project" value="TreeGrafter"/>
</dbReference>
<dbReference type="RefSeq" id="WP_089800417.1">
    <property type="nucleotide sequence ID" value="NZ_BJYE01000004.1"/>
</dbReference>
<evidence type="ECO:0000256" key="6">
    <source>
        <dbReference type="ARBA" id="ARBA00023141"/>
    </source>
</evidence>
<dbReference type="GO" id="GO:0009073">
    <property type="term" value="P:aromatic amino acid family biosynthetic process"/>
    <property type="evidence" value="ECO:0007669"/>
    <property type="project" value="UniProtKB-KW"/>
</dbReference>
<reference evidence="12 13" key="1">
    <citation type="submission" date="2019-07" db="EMBL/GenBank/DDBJ databases">
        <title>Whole genome shotgun sequence of Halolactibacillus alkaliphilus NBRC 103919.</title>
        <authorList>
            <person name="Hosoyama A."/>
            <person name="Uohara A."/>
            <person name="Ohji S."/>
            <person name="Ichikawa N."/>
        </authorList>
    </citation>
    <scope>NUCLEOTIDE SEQUENCE [LARGE SCALE GENOMIC DNA]</scope>
    <source>
        <strain evidence="12 13">NBRC 103919</strain>
    </source>
</reference>
<dbReference type="InterPro" id="IPR022893">
    <property type="entry name" value="Shikimate_DH_fam"/>
</dbReference>
<dbReference type="InterPro" id="IPR046346">
    <property type="entry name" value="Aminoacid_DH-like_N_sf"/>
</dbReference>
<feature type="active site" description="Proton acceptor" evidence="8">
    <location>
        <position position="64"/>
    </location>
</feature>
<gene>
    <name evidence="8 12" type="primary">aroE</name>
    <name evidence="12" type="ORF">HAL01_05280</name>
</gene>
<comment type="subunit">
    <text evidence="8">Homodimer.</text>
</comment>
<dbReference type="GO" id="GO:0019632">
    <property type="term" value="P:shikimate metabolic process"/>
    <property type="evidence" value="ECO:0007669"/>
    <property type="project" value="InterPro"/>
</dbReference>